<evidence type="ECO:0000259" key="2">
    <source>
        <dbReference type="Pfam" id="PF10157"/>
    </source>
</evidence>
<evidence type="ECO:0000313" key="4">
    <source>
        <dbReference type="Proteomes" id="UP000594220"/>
    </source>
</evidence>
<accession>A0A7M4FG42</accession>
<dbReference type="PANTHER" id="PTHR13440:SF7">
    <property type="entry name" value="BLOC-1 RELATED COMPLEX SUBUNIT 6"/>
    <property type="match status" value="1"/>
</dbReference>
<protein>
    <recommendedName>
        <fullName evidence="2">BLOC-1-related complex subunit 6 C-terminal helix domain-containing protein</fullName>
    </recommendedName>
</protein>
<dbReference type="Proteomes" id="UP000594220">
    <property type="component" value="Unplaced"/>
</dbReference>
<dbReference type="Pfam" id="PF10157">
    <property type="entry name" value="BORCS6"/>
    <property type="match status" value="1"/>
</dbReference>
<organism evidence="3 4">
    <name type="scientific">Crocodylus porosus</name>
    <name type="common">Saltwater crocodile</name>
    <name type="synonym">Estuarine crocodile</name>
    <dbReference type="NCBI Taxonomy" id="8502"/>
    <lineage>
        <taxon>Eukaryota</taxon>
        <taxon>Metazoa</taxon>
        <taxon>Chordata</taxon>
        <taxon>Craniata</taxon>
        <taxon>Vertebrata</taxon>
        <taxon>Euteleostomi</taxon>
        <taxon>Archelosauria</taxon>
        <taxon>Archosauria</taxon>
        <taxon>Crocodylia</taxon>
        <taxon>Longirostres</taxon>
        <taxon>Crocodylidae</taxon>
        <taxon>Crocodylus</taxon>
    </lineage>
</organism>
<dbReference type="InterPro" id="IPR046465">
    <property type="entry name" value="BORCS6_C"/>
</dbReference>
<keyword evidence="4" id="KW-1185">Reference proteome</keyword>
<dbReference type="PANTHER" id="PTHR13440">
    <property type="entry name" value="BLOC-1 RELATED COMPLEX SUBUNIT 6"/>
    <property type="match status" value="1"/>
</dbReference>
<evidence type="ECO:0000256" key="1">
    <source>
        <dbReference type="SAM" id="MobiDB-lite"/>
    </source>
</evidence>
<dbReference type="GeneTree" id="ENSGT00490000043453"/>
<proteinExistence type="predicted"/>
<dbReference type="AlphaFoldDB" id="A0A7M4FG42"/>
<reference evidence="3" key="2">
    <citation type="submission" date="2025-09" db="UniProtKB">
        <authorList>
            <consortium name="Ensembl"/>
        </authorList>
    </citation>
    <scope>IDENTIFICATION</scope>
</reference>
<sequence length="183" mass="18766">PREATPLPSSLTSFLRALPGAGRGVAGAGGSSGPKPGVGGRRAASGGRRGRPARCSMAEAAVAESVEREDARERPPELIPPVDPEALAELAALGTQLAAQVDELLRSLRAGLAARTALSVGCIHAYRDGAESLGEAADAGVRALYALVARCEELDRAMQPVPALAARIRCLKGALDRLDALCK</sequence>
<feature type="domain" description="BLOC-1-related complex subunit 6 C-terminal helix" evidence="2">
    <location>
        <begin position="80"/>
        <end position="179"/>
    </location>
</feature>
<feature type="compositionally biased region" description="Basic and acidic residues" evidence="1">
    <location>
        <begin position="65"/>
        <end position="76"/>
    </location>
</feature>
<dbReference type="GO" id="GO:0032418">
    <property type="term" value="P:lysosome localization"/>
    <property type="evidence" value="ECO:0007669"/>
    <property type="project" value="TreeGrafter"/>
</dbReference>
<reference evidence="3" key="1">
    <citation type="submission" date="2025-08" db="UniProtKB">
        <authorList>
            <consortium name="Ensembl"/>
        </authorList>
    </citation>
    <scope>IDENTIFICATION</scope>
</reference>
<dbReference type="InterPro" id="IPR019314">
    <property type="entry name" value="BORCS6"/>
</dbReference>
<evidence type="ECO:0000313" key="3">
    <source>
        <dbReference type="Ensembl" id="ENSCPRP00005024299.1"/>
    </source>
</evidence>
<feature type="region of interest" description="Disordered" evidence="1">
    <location>
        <begin position="22"/>
        <end position="81"/>
    </location>
</feature>
<feature type="compositionally biased region" description="Gly residues" evidence="1">
    <location>
        <begin position="22"/>
        <end position="40"/>
    </location>
</feature>
<dbReference type="Ensembl" id="ENSCPRT00005028381.1">
    <property type="protein sequence ID" value="ENSCPRP00005024299.1"/>
    <property type="gene ID" value="ENSCPRG00005016898.1"/>
</dbReference>
<name>A0A7M4FG42_CROPO</name>
<dbReference type="GO" id="GO:0099078">
    <property type="term" value="C:BORC complex"/>
    <property type="evidence" value="ECO:0007669"/>
    <property type="project" value="TreeGrafter"/>
</dbReference>